<name>A0A179FF02_METCM</name>
<feature type="transmembrane region" description="Helical" evidence="10">
    <location>
        <begin position="388"/>
        <end position="410"/>
    </location>
</feature>
<dbReference type="GO" id="GO:0140359">
    <property type="term" value="F:ABC-type transporter activity"/>
    <property type="evidence" value="ECO:0007669"/>
    <property type="project" value="InterPro"/>
</dbReference>
<feature type="compositionally biased region" description="Polar residues" evidence="9">
    <location>
        <begin position="196"/>
        <end position="212"/>
    </location>
</feature>
<proteinExistence type="inferred from homology"/>
<dbReference type="GO" id="GO:0016020">
    <property type="term" value="C:membrane"/>
    <property type="evidence" value="ECO:0007669"/>
    <property type="project" value="UniProtKB-SubCell"/>
</dbReference>
<gene>
    <name evidence="13" type="ORF">VFPPC_13837</name>
</gene>
<dbReference type="SMART" id="SM00382">
    <property type="entry name" value="AAA"/>
    <property type="match status" value="1"/>
</dbReference>
<evidence type="ECO:0000256" key="3">
    <source>
        <dbReference type="ARBA" id="ARBA00022692"/>
    </source>
</evidence>
<dbReference type="Proteomes" id="UP000078397">
    <property type="component" value="Unassembled WGS sequence"/>
</dbReference>
<keyword evidence="4" id="KW-0547">Nucleotide-binding</keyword>
<dbReference type="SUPFAM" id="SSF90123">
    <property type="entry name" value="ABC transporter transmembrane region"/>
    <property type="match status" value="1"/>
</dbReference>
<evidence type="ECO:0000256" key="10">
    <source>
        <dbReference type="SAM" id="Phobius"/>
    </source>
</evidence>
<sequence length="881" mass="97564">MELAATELDTAVPPLLYYLYPGAVFLYFLAASLFSVCTLHNLKQETPSKPELSSIGAVVGVLSLFILTYVAQLVSLVALEGTDSQWPPAEHTVVGSLSCLLVFGIQLSWLSTAEDLVWYPYQGSWIIALAFEATLGAFAVVESRAHSLGRYDTAELALISLRCSILLALIFWTSMRRCVQAVHPWTDEEHQPLLSDATNANESGYGSTSDTEAASDEETEYTWERRKREAKESMQKRLKEGGNWFAYAKGFMILFPYVWPVGNRALQLRVAAVGLCLLGSNVLHLLIPRQTGIIMDSLASNEEAKANNPWVAVAVFAGLRLASSDSGIELLRQWLWIPVQYYSHDAMTRAAYSHMIHLSADFHDSKSSSDMMLAIHGGHAVSNAIESVLLQAVPMLIDMCVALIYLSVTFGPYEGFITLATGTIFFIMAGRLVAESKTASRQRVNALYQEHYIRQSGLQGWQTVSAFNQIGYEDNRHANAVTTRWLREQQYILSWYVSIAFQTMVLTCGLLASAFLAVYRIQNGKASAGQFAMLLMYWAQLTSPLQFFAKLGKRMSDDFIDAERLLEIMKTKSTVENKKGARPLKFVSGDVTFDNVTFSYDGHKGVIKGISLKVPAGQTVAFVGATGAGKSTLLKLLDRFYDVTGGSIKIDGQDIRDVDLFSLRDRIGIVPQNPILFDDTIMNNVRYGRITASDEEVFDACRAASIHDKIASFTQGYATRVGERGAKLSGGELQRVAIARAILRRPDIVLLDEATSAVDTDTEQQIQLSFKRLCQGRTTFVVAHRLSTIMNADRIVVVEHGEVVEQGNHSELIVANGRYADLWSKQVFLRPREEVNIMDLIDDRSAVVDDLSSEQTATEQGRPDVLDSDSEIQTADEDQAE</sequence>
<dbReference type="Pfam" id="PF00005">
    <property type="entry name" value="ABC_tran"/>
    <property type="match status" value="1"/>
</dbReference>
<dbReference type="SUPFAM" id="SSF52540">
    <property type="entry name" value="P-loop containing nucleoside triphosphate hydrolases"/>
    <property type="match status" value="1"/>
</dbReference>
<dbReference type="InterPro" id="IPR027417">
    <property type="entry name" value="P-loop_NTPase"/>
</dbReference>
<evidence type="ECO:0000256" key="8">
    <source>
        <dbReference type="ARBA" id="ARBA00024363"/>
    </source>
</evidence>
<protein>
    <submittedName>
        <fullName evidence="13">ABC transporter domain-containing protein</fullName>
    </submittedName>
</protein>
<feature type="transmembrane region" description="Helical" evidence="10">
    <location>
        <begin position="244"/>
        <end position="262"/>
    </location>
</feature>
<evidence type="ECO:0000256" key="6">
    <source>
        <dbReference type="ARBA" id="ARBA00022989"/>
    </source>
</evidence>
<evidence type="ECO:0000256" key="2">
    <source>
        <dbReference type="ARBA" id="ARBA00022448"/>
    </source>
</evidence>
<feature type="transmembrane region" description="Helical" evidence="10">
    <location>
        <begin position="54"/>
        <end position="79"/>
    </location>
</feature>
<dbReference type="PROSITE" id="PS50893">
    <property type="entry name" value="ABC_TRANSPORTER_2"/>
    <property type="match status" value="1"/>
</dbReference>
<dbReference type="Pfam" id="PF00664">
    <property type="entry name" value="ABC_membrane"/>
    <property type="match status" value="1"/>
</dbReference>
<evidence type="ECO:0000256" key="9">
    <source>
        <dbReference type="SAM" id="MobiDB-lite"/>
    </source>
</evidence>
<organism evidence="13 14">
    <name type="scientific">Pochonia chlamydosporia 170</name>
    <dbReference type="NCBI Taxonomy" id="1380566"/>
    <lineage>
        <taxon>Eukaryota</taxon>
        <taxon>Fungi</taxon>
        <taxon>Dikarya</taxon>
        <taxon>Ascomycota</taxon>
        <taxon>Pezizomycotina</taxon>
        <taxon>Sordariomycetes</taxon>
        <taxon>Hypocreomycetidae</taxon>
        <taxon>Hypocreales</taxon>
        <taxon>Clavicipitaceae</taxon>
        <taxon>Pochonia</taxon>
    </lineage>
</organism>
<dbReference type="FunFam" id="3.40.50.300:FF:000287">
    <property type="entry name" value="Multidrug ABC transporter ATP-binding protein"/>
    <property type="match status" value="1"/>
</dbReference>
<feature type="compositionally biased region" description="Acidic residues" evidence="9">
    <location>
        <begin position="866"/>
        <end position="881"/>
    </location>
</feature>
<feature type="transmembrane region" description="Helical" evidence="10">
    <location>
        <begin position="416"/>
        <end position="434"/>
    </location>
</feature>
<feature type="domain" description="ABC transmembrane type-1" evidence="12">
    <location>
        <begin position="271"/>
        <end position="557"/>
    </location>
</feature>
<keyword evidence="5" id="KW-0067">ATP-binding</keyword>
<dbReference type="PROSITE" id="PS00211">
    <property type="entry name" value="ABC_TRANSPORTER_1"/>
    <property type="match status" value="1"/>
</dbReference>
<accession>A0A179FF02</accession>
<dbReference type="PROSITE" id="PS50929">
    <property type="entry name" value="ABC_TM1F"/>
    <property type="match status" value="1"/>
</dbReference>
<dbReference type="KEGG" id="pchm:VFPPC_13837"/>
<dbReference type="Gene3D" id="3.40.50.300">
    <property type="entry name" value="P-loop containing nucleotide triphosphate hydrolases"/>
    <property type="match status" value="1"/>
</dbReference>
<keyword evidence="7 10" id="KW-0472">Membrane</keyword>
<keyword evidence="14" id="KW-1185">Reference proteome</keyword>
<evidence type="ECO:0000259" key="12">
    <source>
        <dbReference type="PROSITE" id="PS50929"/>
    </source>
</evidence>
<dbReference type="PANTHER" id="PTHR24221">
    <property type="entry name" value="ATP-BINDING CASSETTE SUB-FAMILY B"/>
    <property type="match status" value="1"/>
</dbReference>
<feature type="domain" description="ABC transporter" evidence="11">
    <location>
        <begin position="591"/>
        <end position="825"/>
    </location>
</feature>
<dbReference type="InterPro" id="IPR011527">
    <property type="entry name" value="ABC1_TM_dom"/>
</dbReference>
<feature type="transmembrane region" description="Helical" evidence="10">
    <location>
        <begin position="493"/>
        <end position="519"/>
    </location>
</feature>
<dbReference type="PANTHER" id="PTHR24221:SF503">
    <property type="entry name" value="MITOCHONDRIAL POTASSIUM CHANNEL ATP-BINDING SUBUNIT"/>
    <property type="match status" value="1"/>
</dbReference>
<keyword evidence="6 10" id="KW-1133">Transmembrane helix</keyword>
<evidence type="ECO:0000259" key="11">
    <source>
        <dbReference type="PROSITE" id="PS50893"/>
    </source>
</evidence>
<evidence type="ECO:0000256" key="7">
    <source>
        <dbReference type="ARBA" id="ARBA00023136"/>
    </source>
</evidence>
<dbReference type="Gene3D" id="1.20.1560.10">
    <property type="entry name" value="ABC transporter type 1, transmembrane domain"/>
    <property type="match status" value="1"/>
</dbReference>
<dbReference type="InterPro" id="IPR003439">
    <property type="entry name" value="ABC_transporter-like_ATP-bd"/>
</dbReference>
<feature type="transmembrane region" description="Helical" evidence="10">
    <location>
        <begin position="153"/>
        <end position="172"/>
    </location>
</feature>
<dbReference type="CDD" id="cd18583">
    <property type="entry name" value="ABC_6TM_HMT1"/>
    <property type="match status" value="1"/>
</dbReference>
<evidence type="ECO:0000256" key="5">
    <source>
        <dbReference type="ARBA" id="ARBA00022840"/>
    </source>
</evidence>
<dbReference type="GeneID" id="28855603"/>
<dbReference type="InterPro" id="IPR017871">
    <property type="entry name" value="ABC_transporter-like_CS"/>
</dbReference>
<dbReference type="InterPro" id="IPR039421">
    <property type="entry name" value="Type_1_exporter"/>
</dbReference>
<evidence type="ECO:0000256" key="4">
    <source>
        <dbReference type="ARBA" id="ARBA00022741"/>
    </source>
</evidence>
<comment type="similarity">
    <text evidence="8">Belongs to the ABC transporter superfamily. ABCB family. Heavy Metal importer (TC 3.A.1.210) subfamily.</text>
</comment>
<dbReference type="OrthoDB" id="6500128at2759"/>
<evidence type="ECO:0000313" key="14">
    <source>
        <dbReference type="Proteomes" id="UP000078397"/>
    </source>
</evidence>
<evidence type="ECO:0000256" key="1">
    <source>
        <dbReference type="ARBA" id="ARBA00004141"/>
    </source>
</evidence>
<dbReference type="GO" id="GO:0016887">
    <property type="term" value="F:ATP hydrolysis activity"/>
    <property type="evidence" value="ECO:0007669"/>
    <property type="project" value="InterPro"/>
</dbReference>
<reference evidence="13 14" key="1">
    <citation type="journal article" date="2016" name="PLoS Pathog.">
        <title>Biosynthesis of antibiotic leucinostatins in bio-control fungus Purpureocillium lilacinum and their inhibition on phytophthora revealed by genome mining.</title>
        <authorList>
            <person name="Wang G."/>
            <person name="Liu Z."/>
            <person name="Lin R."/>
            <person name="Li E."/>
            <person name="Mao Z."/>
            <person name="Ling J."/>
            <person name="Yang Y."/>
            <person name="Yin W.B."/>
            <person name="Xie B."/>
        </authorList>
    </citation>
    <scope>NUCLEOTIDE SEQUENCE [LARGE SCALE GENOMIC DNA]</scope>
    <source>
        <strain evidence="13">170</strain>
    </source>
</reference>
<dbReference type="EMBL" id="LSBJ02000005">
    <property type="protein sequence ID" value="OAQ64104.1"/>
    <property type="molecule type" value="Genomic_DNA"/>
</dbReference>
<feature type="transmembrane region" description="Helical" evidence="10">
    <location>
        <begin position="91"/>
        <end position="111"/>
    </location>
</feature>
<dbReference type="AlphaFoldDB" id="A0A179FF02"/>
<keyword evidence="2" id="KW-0813">Transport</keyword>
<dbReference type="RefSeq" id="XP_018141418.1">
    <property type="nucleotide sequence ID" value="XM_018291609.1"/>
</dbReference>
<feature type="transmembrane region" description="Helical" evidence="10">
    <location>
        <begin position="18"/>
        <end position="42"/>
    </location>
</feature>
<dbReference type="InterPro" id="IPR036640">
    <property type="entry name" value="ABC1_TM_sf"/>
</dbReference>
<evidence type="ECO:0000313" key="13">
    <source>
        <dbReference type="EMBL" id="OAQ64104.1"/>
    </source>
</evidence>
<dbReference type="InterPro" id="IPR003593">
    <property type="entry name" value="AAA+_ATPase"/>
</dbReference>
<feature type="region of interest" description="Disordered" evidence="9">
    <location>
        <begin position="196"/>
        <end position="226"/>
    </location>
</feature>
<comment type="caution">
    <text evidence="13">The sequence shown here is derived from an EMBL/GenBank/DDBJ whole genome shotgun (WGS) entry which is preliminary data.</text>
</comment>
<dbReference type="STRING" id="1380566.A0A179FF02"/>
<feature type="region of interest" description="Disordered" evidence="9">
    <location>
        <begin position="851"/>
        <end position="881"/>
    </location>
</feature>
<comment type="subcellular location">
    <subcellularLocation>
        <location evidence="1">Membrane</location>
        <topology evidence="1">Multi-pass membrane protein</topology>
    </subcellularLocation>
</comment>
<feature type="transmembrane region" description="Helical" evidence="10">
    <location>
        <begin position="268"/>
        <end position="287"/>
    </location>
</feature>
<feature type="transmembrane region" description="Helical" evidence="10">
    <location>
        <begin position="123"/>
        <end position="141"/>
    </location>
</feature>
<dbReference type="GO" id="GO:0005524">
    <property type="term" value="F:ATP binding"/>
    <property type="evidence" value="ECO:0007669"/>
    <property type="project" value="UniProtKB-KW"/>
</dbReference>
<keyword evidence="3 10" id="KW-0812">Transmembrane</keyword>